<dbReference type="NCBIfam" id="TIGR00199">
    <property type="entry name" value="PncC_domain"/>
    <property type="match status" value="1"/>
</dbReference>
<dbReference type="EMBL" id="CP011770">
    <property type="protein sequence ID" value="AKM11691.1"/>
    <property type="molecule type" value="Genomic_DNA"/>
</dbReference>
<keyword evidence="3" id="KW-1185">Reference proteome</keyword>
<dbReference type="KEGG" id="cna:AB433_09075"/>
<dbReference type="RefSeq" id="WP_047823719.1">
    <property type="nucleotide sequence ID" value="NZ_CP011770.1"/>
</dbReference>
<dbReference type="Proteomes" id="UP000035287">
    <property type="component" value="Chromosome"/>
</dbReference>
<proteinExistence type="predicted"/>
<reference evidence="2 3" key="1">
    <citation type="submission" date="2015-06" db="EMBL/GenBank/DDBJ databases">
        <authorList>
            <person name="Zeng Y."/>
            <person name="Huang Y."/>
        </authorList>
    </citation>
    <scope>NUCLEOTIDE SEQUENCE [LARGE SCALE GENOMIC DNA]</scope>
    <source>
        <strain evidence="2 3">PQ-2</strain>
    </source>
</reference>
<gene>
    <name evidence="2" type="ORF">AB433_09075</name>
</gene>
<dbReference type="PATRIC" id="fig|1348774.3.peg.1900"/>
<dbReference type="SUPFAM" id="SSF142433">
    <property type="entry name" value="CinA-like"/>
    <property type="match status" value="1"/>
</dbReference>
<dbReference type="STRING" id="1348774.AB433_09075"/>
<evidence type="ECO:0000313" key="3">
    <source>
        <dbReference type="Proteomes" id="UP000035287"/>
    </source>
</evidence>
<dbReference type="OrthoDB" id="9801454at2"/>
<organism evidence="2 3">
    <name type="scientific">Croceicoccus naphthovorans</name>
    <dbReference type="NCBI Taxonomy" id="1348774"/>
    <lineage>
        <taxon>Bacteria</taxon>
        <taxon>Pseudomonadati</taxon>
        <taxon>Pseudomonadota</taxon>
        <taxon>Alphaproteobacteria</taxon>
        <taxon>Sphingomonadales</taxon>
        <taxon>Erythrobacteraceae</taxon>
        <taxon>Croceicoccus</taxon>
    </lineage>
</organism>
<sequence>MIAASDAQLSRAKRVMQALKQHELTIATAESCTGGVLASILTDLRGLSHVFECSFVVYSDQAKCDLLGIDRVLVTNFGAVSREVAEAMAGGALRRSRASIAIAITGFAGPGGEGDEEGLVHFACARGQSLRHREKHFGPIGRDRVRRHAIDSALDLIEEAIAG</sequence>
<dbReference type="InterPro" id="IPR008136">
    <property type="entry name" value="CinA_C"/>
</dbReference>
<dbReference type="Gene3D" id="3.90.950.20">
    <property type="entry name" value="CinA-like"/>
    <property type="match status" value="1"/>
</dbReference>
<name>A0A0G3XM36_9SPHN</name>
<dbReference type="AlphaFoldDB" id="A0A0G3XM36"/>
<evidence type="ECO:0000313" key="2">
    <source>
        <dbReference type="EMBL" id="AKM11691.1"/>
    </source>
</evidence>
<dbReference type="Pfam" id="PF02464">
    <property type="entry name" value="CinA"/>
    <property type="match status" value="1"/>
</dbReference>
<feature type="domain" description="CinA C-terminal" evidence="1">
    <location>
        <begin position="11"/>
        <end position="160"/>
    </location>
</feature>
<protein>
    <submittedName>
        <fullName evidence="2">Damage-inducible protein CinA</fullName>
    </submittedName>
</protein>
<dbReference type="InterPro" id="IPR036653">
    <property type="entry name" value="CinA-like_C"/>
</dbReference>
<evidence type="ECO:0000259" key="1">
    <source>
        <dbReference type="Pfam" id="PF02464"/>
    </source>
</evidence>
<accession>A0A0G3XM36</accession>